<gene>
    <name evidence="2" type="ORF">AMECASPLE_018819</name>
</gene>
<name>A0ABV0Z1S4_9TELE</name>
<feature type="transmembrane region" description="Helical" evidence="1">
    <location>
        <begin position="20"/>
        <end position="41"/>
    </location>
</feature>
<evidence type="ECO:0000313" key="3">
    <source>
        <dbReference type="Proteomes" id="UP001469553"/>
    </source>
</evidence>
<proteinExistence type="predicted"/>
<keyword evidence="1" id="KW-0812">Transmembrane</keyword>
<organism evidence="2 3">
    <name type="scientific">Ameca splendens</name>
    <dbReference type="NCBI Taxonomy" id="208324"/>
    <lineage>
        <taxon>Eukaryota</taxon>
        <taxon>Metazoa</taxon>
        <taxon>Chordata</taxon>
        <taxon>Craniata</taxon>
        <taxon>Vertebrata</taxon>
        <taxon>Euteleostomi</taxon>
        <taxon>Actinopterygii</taxon>
        <taxon>Neopterygii</taxon>
        <taxon>Teleostei</taxon>
        <taxon>Neoteleostei</taxon>
        <taxon>Acanthomorphata</taxon>
        <taxon>Ovalentaria</taxon>
        <taxon>Atherinomorphae</taxon>
        <taxon>Cyprinodontiformes</taxon>
        <taxon>Goodeidae</taxon>
        <taxon>Ameca</taxon>
    </lineage>
</organism>
<dbReference type="Proteomes" id="UP001469553">
    <property type="component" value="Unassembled WGS sequence"/>
</dbReference>
<comment type="caution">
    <text evidence="2">The sequence shown here is derived from an EMBL/GenBank/DDBJ whole genome shotgun (WGS) entry which is preliminary data.</text>
</comment>
<protein>
    <submittedName>
        <fullName evidence="2">Uncharacterized protein</fullName>
    </submittedName>
</protein>
<dbReference type="EMBL" id="JAHRIP010048507">
    <property type="protein sequence ID" value="MEQ2299805.1"/>
    <property type="molecule type" value="Genomic_DNA"/>
</dbReference>
<feature type="transmembrane region" description="Helical" evidence="1">
    <location>
        <begin position="75"/>
        <end position="95"/>
    </location>
</feature>
<keyword evidence="3" id="KW-1185">Reference proteome</keyword>
<evidence type="ECO:0000313" key="2">
    <source>
        <dbReference type="EMBL" id="MEQ2299805.1"/>
    </source>
</evidence>
<accession>A0ABV0Z1S4</accession>
<reference evidence="2 3" key="1">
    <citation type="submission" date="2021-06" db="EMBL/GenBank/DDBJ databases">
        <authorList>
            <person name="Palmer J.M."/>
        </authorList>
    </citation>
    <scope>NUCLEOTIDE SEQUENCE [LARGE SCALE GENOMIC DNA]</scope>
    <source>
        <strain evidence="2 3">AS_MEX2019</strain>
        <tissue evidence="2">Muscle</tissue>
    </source>
</reference>
<keyword evidence="1" id="KW-0472">Membrane</keyword>
<sequence length="99" mass="11917">MIKIKDFFMLCKWENLKISSVSNTCSPTVVTWFVLMVFCFFRWKMNSLLAWCENLIAIKPPSRRLHSVRFWSHRLVRTLSDVFFFFSFIVCITWMSDGF</sequence>
<evidence type="ECO:0000256" key="1">
    <source>
        <dbReference type="SAM" id="Phobius"/>
    </source>
</evidence>
<keyword evidence="1" id="KW-1133">Transmembrane helix</keyword>